<accession>A0AAU8HG25</accession>
<evidence type="ECO:0000256" key="5">
    <source>
        <dbReference type="ARBA" id="ARBA00022777"/>
    </source>
</evidence>
<dbReference type="InterPro" id="IPR050428">
    <property type="entry name" value="TCS_sensor_his_kinase"/>
</dbReference>
<keyword evidence="7" id="KW-0812">Transmembrane</keyword>
<dbReference type="InterPro" id="IPR003594">
    <property type="entry name" value="HATPase_dom"/>
</dbReference>
<feature type="transmembrane region" description="Helical" evidence="7">
    <location>
        <begin position="45"/>
        <end position="66"/>
    </location>
</feature>
<evidence type="ECO:0000256" key="6">
    <source>
        <dbReference type="SAM" id="MobiDB-lite"/>
    </source>
</evidence>
<name>A0AAU8HG25_9ACTN</name>
<gene>
    <name evidence="10" type="ORF">ABUL08_04390</name>
    <name evidence="9" type="ORF">VK199_04365</name>
</gene>
<reference evidence="9" key="1">
    <citation type="submission" date="2024-01" db="EMBL/GenBank/DDBJ databases">
        <title>The genome sequence of Micromonospora mangrovi CCTCC AA 2012012.</title>
        <authorList>
            <person name="Gao J."/>
        </authorList>
    </citation>
    <scope>NUCLEOTIDE SEQUENCE</scope>
    <source>
        <strain evidence="9">CCTCC AA 2012012</strain>
    </source>
</reference>
<evidence type="ECO:0000313" key="9">
    <source>
        <dbReference type="EMBL" id="XBP94647.1"/>
    </source>
</evidence>
<keyword evidence="10" id="KW-0067">ATP-binding</keyword>
<keyword evidence="10" id="KW-0547">Nucleotide-binding</keyword>
<dbReference type="RefSeq" id="WP_350934751.1">
    <property type="nucleotide sequence ID" value="NZ_CP157762.1"/>
</dbReference>
<proteinExistence type="predicted"/>
<dbReference type="PANTHER" id="PTHR45436">
    <property type="entry name" value="SENSOR HISTIDINE KINASE YKOH"/>
    <property type="match status" value="1"/>
</dbReference>
<dbReference type="Pfam" id="PF02518">
    <property type="entry name" value="HATPase_c"/>
    <property type="match status" value="1"/>
</dbReference>
<dbReference type="AlphaFoldDB" id="A0AAU8HG25"/>
<keyword evidence="3" id="KW-0597">Phosphoprotein</keyword>
<organism evidence="10">
    <name type="scientific">Micromonospora sp. CCTCC AA 2012012</name>
    <dbReference type="NCBI Taxonomy" id="3111921"/>
    <lineage>
        <taxon>Bacteria</taxon>
        <taxon>Bacillati</taxon>
        <taxon>Actinomycetota</taxon>
        <taxon>Actinomycetes</taxon>
        <taxon>Micromonosporales</taxon>
        <taxon>Micromonosporaceae</taxon>
        <taxon>Micromonospora</taxon>
    </lineage>
</organism>
<keyword evidence="7" id="KW-1133">Transmembrane helix</keyword>
<evidence type="ECO:0000259" key="8">
    <source>
        <dbReference type="Pfam" id="PF02518"/>
    </source>
</evidence>
<feature type="compositionally biased region" description="Low complexity" evidence="6">
    <location>
        <begin position="488"/>
        <end position="505"/>
    </location>
</feature>
<dbReference type="EMBL" id="CP157762">
    <property type="protein sequence ID" value="XBP94647.1"/>
    <property type="molecule type" value="Genomic_DNA"/>
</dbReference>
<evidence type="ECO:0000256" key="1">
    <source>
        <dbReference type="ARBA" id="ARBA00000085"/>
    </source>
</evidence>
<dbReference type="GO" id="GO:0005524">
    <property type="term" value="F:ATP binding"/>
    <property type="evidence" value="ECO:0007669"/>
    <property type="project" value="UniProtKB-KW"/>
</dbReference>
<dbReference type="InterPro" id="IPR036890">
    <property type="entry name" value="HATPase_C_sf"/>
</dbReference>
<dbReference type="GO" id="GO:0000160">
    <property type="term" value="P:phosphorelay signal transduction system"/>
    <property type="evidence" value="ECO:0007669"/>
    <property type="project" value="TreeGrafter"/>
</dbReference>
<feature type="compositionally biased region" description="Low complexity" evidence="6">
    <location>
        <begin position="393"/>
        <end position="402"/>
    </location>
</feature>
<sequence length="543" mass="57845">MTSDFRPRLMWLSVLPAAVVTVIGAAAVFSVLVASGEAVTSRMGAALILAWVACVVVVAVAANRAVAVDRLIIARIGALRSETAQRRVEVQNLIERLRRGDRLDPPAELAPLTASDEFGLLRHELDGILRVAQAAVVEAAAAQTTPPVANSSHQVEVFVNLARRLQSLVHREIQLLDDLENQVEDPDLLKGLFQVDHLATRIRRHAENLAVLGGAVSRRQWSRPVALTEVLRSAIAEVQHYSRVKLVPPIEGTVGGHAVADVIHLVAELVENATNFSGPHTQVLLRAQTVTAGIAVEVEDRGLGMPVTDQDRVNRLLVDPTRIDVGELLRDGRIGLFVVGVIARRHGITVRLQTNIYGGIQAVLILPPGLLGAPSQRRESWHDTQPQPIVRPPSRAVAGHAPAAPPPHVPTSASPRALDGAPSIPQGTRRATMAPLPERGSATSPLVREAAEVIPSESAEVNRAGEPTTASFAGGNARPRLPRRQRQAHLAPQLQAAPRPPSQQQEGAEPDPTLMATFTRAFTHGAADAGGNDGSADRLGGTS</sequence>
<feature type="region of interest" description="Disordered" evidence="6">
    <location>
        <begin position="375"/>
        <end position="543"/>
    </location>
</feature>
<reference evidence="10" key="2">
    <citation type="submission" date="2024-06" db="EMBL/GenBank/DDBJ databases">
        <title>Micromonospora mangrovi CCTCC AA 2012012 genome sequences.</title>
        <authorList>
            <person name="Gao J."/>
        </authorList>
    </citation>
    <scope>NUCLEOTIDE SEQUENCE</scope>
    <source>
        <strain evidence="10">CCTCC AA 2012012</strain>
    </source>
</reference>
<keyword evidence="4" id="KW-0808">Transferase</keyword>
<evidence type="ECO:0000256" key="2">
    <source>
        <dbReference type="ARBA" id="ARBA00012438"/>
    </source>
</evidence>
<dbReference type="PANTHER" id="PTHR45436:SF5">
    <property type="entry name" value="SENSOR HISTIDINE KINASE TRCS"/>
    <property type="match status" value="1"/>
</dbReference>
<evidence type="ECO:0000256" key="4">
    <source>
        <dbReference type="ARBA" id="ARBA00022679"/>
    </source>
</evidence>
<evidence type="ECO:0000256" key="7">
    <source>
        <dbReference type="SAM" id="Phobius"/>
    </source>
</evidence>
<protein>
    <recommendedName>
        <fullName evidence="2">histidine kinase</fullName>
        <ecNumber evidence="2">2.7.13.3</ecNumber>
    </recommendedName>
</protein>
<feature type="domain" description="Histidine kinase/HSP90-like ATPase" evidence="8">
    <location>
        <begin position="261"/>
        <end position="367"/>
    </location>
</feature>
<evidence type="ECO:0000313" key="10">
    <source>
        <dbReference type="EMBL" id="XCH75348.1"/>
    </source>
</evidence>
<keyword evidence="5" id="KW-0418">Kinase</keyword>
<dbReference type="EMBL" id="CP159342">
    <property type="protein sequence ID" value="XCH75348.1"/>
    <property type="molecule type" value="Genomic_DNA"/>
</dbReference>
<dbReference type="EC" id="2.7.13.3" evidence="2"/>
<dbReference type="GO" id="GO:0004673">
    <property type="term" value="F:protein histidine kinase activity"/>
    <property type="evidence" value="ECO:0007669"/>
    <property type="project" value="UniProtKB-EC"/>
</dbReference>
<feature type="transmembrane region" description="Helical" evidence="7">
    <location>
        <begin position="12"/>
        <end position="33"/>
    </location>
</feature>
<keyword evidence="7" id="KW-0472">Membrane</keyword>
<evidence type="ECO:0000256" key="3">
    <source>
        <dbReference type="ARBA" id="ARBA00022553"/>
    </source>
</evidence>
<dbReference type="Gene3D" id="3.30.565.10">
    <property type="entry name" value="Histidine kinase-like ATPase, C-terminal domain"/>
    <property type="match status" value="1"/>
</dbReference>
<dbReference type="GO" id="GO:0005886">
    <property type="term" value="C:plasma membrane"/>
    <property type="evidence" value="ECO:0007669"/>
    <property type="project" value="TreeGrafter"/>
</dbReference>
<dbReference type="SUPFAM" id="SSF55874">
    <property type="entry name" value="ATPase domain of HSP90 chaperone/DNA topoisomerase II/histidine kinase"/>
    <property type="match status" value="1"/>
</dbReference>
<comment type="catalytic activity">
    <reaction evidence="1">
        <text>ATP + protein L-histidine = ADP + protein N-phospho-L-histidine.</text>
        <dbReference type="EC" id="2.7.13.3"/>
    </reaction>
</comment>